<feature type="binding site" evidence="7">
    <location>
        <position position="66"/>
    </location>
    <ligand>
        <name>Zn(2+)</name>
        <dbReference type="ChEBI" id="CHEBI:29105"/>
        <note>catalytic</note>
    </ligand>
</feature>
<dbReference type="GO" id="GO:0016811">
    <property type="term" value="F:hydrolase activity, acting on carbon-nitrogen (but not peptide) bonds, in linear amides"/>
    <property type="evidence" value="ECO:0007669"/>
    <property type="project" value="InterPro"/>
</dbReference>
<evidence type="ECO:0000256" key="3">
    <source>
        <dbReference type="ARBA" id="ARBA00022801"/>
    </source>
</evidence>
<keyword evidence="5 8" id="KW-0472">Membrane</keyword>
<evidence type="ECO:0000313" key="9">
    <source>
        <dbReference type="EMBL" id="PZQ49946.1"/>
    </source>
</evidence>
<protein>
    <recommendedName>
        <fullName evidence="11">Ceramidase</fullName>
    </recommendedName>
</protein>
<dbReference type="EMBL" id="QFPW01000006">
    <property type="protein sequence ID" value="PZQ49946.1"/>
    <property type="molecule type" value="Genomic_DNA"/>
</dbReference>
<feature type="transmembrane region" description="Helical" evidence="8">
    <location>
        <begin position="48"/>
        <end position="65"/>
    </location>
</feature>
<evidence type="ECO:0008006" key="11">
    <source>
        <dbReference type="Google" id="ProtNLM"/>
    </source>
</evidence>
<evidence type="ECO:0000256" key="1">
    <source>
        <dbReference type="ARBA" id="ARBA00004141"/>
    </source>
</evidence>
<name>A0A2W5N8Z7_RHOSU</name>
<accession>A0A2W5N8Z7</accession>
<feature type="transmembrane region" description="Helical" evidence="8">
    <location>
        <begin position="157"/>
        <end position="176"/>
    </location>
</feature>
<feature type="binding site" evidence="6">
    <location>
        <position position="21"/>
    </location>
    <ligand>
        <name>Ca(2+)</name>
        <dbReference type="ChEBI" id="CHEBI:29108"/>
    </ligand>
</feature>
<evidence type="ECO:0000313" key="10">
    <source>
        <dbReference type="Proteomes" id="UP000249185"/>
    </source>
</evidence>
<feature type="binding site" evidence="7">
    <location>
        <position position="189"/>
    </location>
    <ligand>
        <name>Zn(2+)</name>
        <dbReference type="ChEBI" id="CHEBI:29105"/>
        <note>catalytic</note>
    </ligand>
</feature>
<dbReference type="Proteomes" id="UP000249185">
    <property type="component" value="Unassembled WGS sequence"/>
</dbReference>
<keyword evidence="3" id="KW-0378">Hydrolase</keyword>
<evidence type="ECO:0000256" key="8">
    <source>
        <dbReference type="SAM" id="Phobius"/>
    </source>
</evidence>
<feature type="transmembrane region" description="Helical" evidence="8">
    <location>
        <begin position="96"/>
        <end position="114"/>
    </location>
</feature>
<comment type="cofactor">
    <cofactor evidence="7">
        <name>Zn(2+)</name>
        <dbReference type="ChEBI" id="CHEBI:29105"/>
    </cofactor>
</comment>
<dbReference type="GO" id="GO:0046872">
    <property type="term" value="F:metal ion binding"/>
    <property type="evidence" value="ECO:0007669"/>
    <property type="project" value="UniProtKB-KW"/>
</dbReference>
<comment type="subcellular location">
    <subcellularLocation>
        <location evidence="1">Membrane</location>
        <topology evidence="1">Multi-pass membrane protein</topology>
    </subcellularLocation>
</comment>
<feature type="transmembrane region" description="Helical" evidence="8">
    <location>
        <begin position="71"/>
        <end position="89"/>
    </location>
</feature>
<organism evidence="9 10">
    <name type="scientific">Rhodovulum sulfidophilum</name>
    <name type="common">Rhodobacter sulfidophilus</name>
    <dbReference type="NCBI Taxonomy" id="35806"/>
    <lineage>
        <taxon>Bacteria</taxon>
        <taxon>Pseudomonadati</taxon>
        <taxon>Pseudomonadota</taxon>
        <taxon>Alphaproteobacteria</taxon>
        <taxon>Rhodobacterales</taxon>
        <taxon>Paracoccaceae</taxon>
        <taxon>Rhodovulum</taxon>
    </lineage>
</organism>
<feature type="transmembrane region" description="Helical" evidence="8">
    <location>
        <begin position="188"/>
        <end position="208"/>
    </location>
</feature>
<evidence type="ECO:0000256" key="7">
    <source>
        <dbReference type="PIRSR" id="PIRSR608901-2"/>
    </source>
</evidence>
<comment type="caution">
    <text evidence="9">The sequence shown here is derived from an EMBL/GenBank/DDBJ whole genome shotgun (WGS) entry which is preliminary data.</text>
</comment>
<evidence type="ECO:0000256" key="4">
    <source>
        <dbReference type="ARBA" id="ARBA00022989"/>
    </source>
</evidence>
<evidence type="ECO:0000256" key="2">
    <source>
        <dbReference type="ARBA" id="ARBA00022692"/>
    </source>
</evidence>
<gene>
    <name evidence="9" type="ORF">DI556_10280</name>
</gene>
<sequence length="227" mass="24057">MDWTRAVNAYCERTDAAFWSEPVNAITNAAFLIAAVLVWPMTRGDPGARALAVVLGVIGIGSFLFHTFAQVWAGLADVLPILAFILLYTGLATRRFLGAPVWAALLAAALYVPFSSVVSGLVERAVGSLNGSASYLPVVVLIGAYALALARRAPETARGLAIGVAILALSLTFRTIDSRVCGAFPLGTHFLWHVLNAVMLGWMIRVYVRHRTPLRPGAGLARGTGAG</sequence>
<reference evidence="9 10" key="1">
    <citation type="submission" date="2017-08" db="EMBL/GenBank/DDBJ databases">
        <title>Infants hospitalized years apart are colonized by the same room-sourced microbial strains.</title>
        <authorList>
            <person name="Brooks B."/>
            <person name="Olm M.R."/>
            <person name="Firek B.A."/>
            <person name="Baker R."/>
            <person name="Thomas B.C."/>
            <person name="Morowitz M.J."/>
            <person name="Banfield J.F."/>
        </authorList>
    </citation>
    <scope>NUCLEOTIDE SEQUENCE [LARGE SCALE GENOMIC DNA]</scope>
    <source>
        <strain evidence="9">S2_005_002_R2_34</strain>
    </source>
</reference>
<feature type="transmembrane region" description="Helical" evidence="8">
    <location>
        <begin position="23"/>
        <end position="41"/>
    </location>
</feature>
<evidence type="ECO:0000256" key="6">
    <source>
        <dbReference type="PIRSR" id="PIRSR608901-1"/>
    </source>
</evidence>
<dbReference type="GO" id="GO:0016020">
    <property type="term" value="C:membrane"/>
    <property type="evidence" value="ECO:0007669"/>
    <property type="project" value="UniProtKB-SubCell"/>
</dbReference>
<keyword evidence="7" id="KW-0862">Zinc</keyword>
<proteinExistence type="predicted"/>
<keyword evidence="6" id="KW-0106">Calcium</keyword>
<dbReference type="InterPro" id="IPR008901">
    <property type="entry name" value="ACER"/>
</dbReference>
<feature type="binding site" evidence="7">
    <location>
        <position position="193"/>
    </location>
    <ligand>
        <name>Zn(2+)</name>
        <dbReference type="ChEBI" id="CHEBI:29105"/>
        <note>catalytic</note>
    </ligand>
</feature>
<feature type="transmembrane region" description="Helical" evidence="8">
    <location>
        <begin position="134"/>
        <end position="150"/>
    </location>
</feature>
<dbReference type="Pfam" id="PF05875">
    <property type="entry name" value="Ceramidase"/>
    <property type="match status" value="1"/>
</dbReference>
<keyword evidence="6" id="KW-0479">Metal-binding</keyword>
<evidence type="ECO:0000256" key="5">
    <source>
        <dbReference type="ARBA" id="ARBA00023136"/>
    </source>
</evidence>
<keyword evidence="4 8" id="KW-1133">Transmembrane helix</keyword>
<keyword evidence="2 8" id="KW-0812">Transmembrane</keyword>
<dbReference type="GO" id="GO:0006672">
    <property type="term" value="P:ceramide metabolic process"/>
    <property type="evidence" value="ECO:0007669"/>
    <property type="project" value="InterPro"/>
</dbReference>
<dbReference type="AlphaFoldDB" id="A0A2W5N8Z7"/>